<dbReference type="GO" id="GO:0005829">
    <property type="term" value="C:cytosol"/>
    <property type="evidence" value="ECO:0007669"/>
    <property type="project" value="TreeGrafter"/>
</dbReference>
<keyword evidence="3" id="KW-0805">Transcription regulation</keyword>
<dbReference type="CDD" id="cd06170">
    <property type="entry name" value="LuxR_C_like"/>
    <property type="match status" value="1"/>
</dbReference>
<evidence type="ECO:0000256" key="4">
    <source>
        <dbReference type="ARBA" id="ARBA00023125"/>
    </source>
</evidence>
<feature type="domain" description="HTH luxR-type" evidence="7">
    <location>
        <begin position="136"/>
        <end position="201"/>
    </location>
</feature>
<evidence type="ECO:0000313" key="9">
    <source>
        <dbReference type="EMBL" id="SCW22663.1"/>
    </source>
</evidence>
<dbReference type="SUPFAM" id="SSF52172">
    <property type="entry name" value="CheY-like"/>
    <property type="match status" value="1"/>
</dbReference>
<keyword evidence="5" id="KW-0804">Transcription</keyword>
<dbReference type="GO" id="GO:0000976">
    <property type="term" value="F:transcription cis-regulatory region binding"/>
    <property type="evidence" value="ECO:0007669"/>
    <property type="project" value="TreeGrafter"/>
</dbReference>
<dbReference type="PANTHER" id="PTHR48111">
    <property type="entry name" value="REGULATOR OF RPOS"/>
    <property type="match status" value="1"/>
</dbReference>
<protein>
    <recommendedName>
        <fullName evidence="10">TctD transcriptional regulator</fullName>
    </recommendedName>
</protein>
<keyword evidence="1 6" id="KW-0597">Phosphoprotein</keyword>
<evidence type="ECO:0000256" key="1">
    <source>
        <dbReference type="ARBA" id="ARBA00022553"/>
    </source>
</evidence>
<dbReference type="InterPro" id="IPR000792">
    <property type="entry name" value="Tscrpt_reg_LuxR_C"/>
</dbReference>
<evidence type="ECO:0000256" key="5">
    <source>
        <dbReference type="ARBA" id="ARBA00023163"/>
    </source>
</evidence>
<evidence type="ECO:0000256" key="6">
    <source>
        <dbReference type="PROSITE-ProRule" id="PRU00169"/>
    </source>
</evidence>
<dbReference type="InterPro" id="IPR016032">
    <property type="entry name" value="Sig_transdc_resp-reg_C-effctor"/>
</dbReference>
<evidence type="ECO:0000259" key="7">
    <source>
        <dbReference type="PROSITE" id="PS50043"/>
    </source>
</evidence>
<dbReference type="GO" id="GO:0032993">
    <property type="term" value="C:protein-DNA complex"/>
    <property type="evidence" value="ECO:0007669"/>
    <property type="project" value="TreeGrafter"/>
</dbReference>
<gene>
    <name evidence="9" type="primary">ycf29</name>
    <name evidence="9" type="ORF">J0237_223</name>
</gene>
<dbReference type="PROSITE" id="PS50043">
    <property type="entry name" value="HTH_LUXR_2"/>
    <property type="match status" value="1"/>
</dbReference>
<dbReference type="PROSITE" id="PS00622">
    <property type="entry name" value="HTH_LUXR_1"/>
    <property type="match status" value="1"/>
</dbReference>
<dbReference type="Pfam" id="PF00072">
    <property type="entry name" value="Response_reg"/>
    <property type="match status" value="1"/>
</dbReference>
<keyword evidence="4" id="KW-0238">DNA-binding</keyword>
<feature type="modified residue" description="4-aspartylphosphate" evidence="6">
    <location>
        <position position="53"/>
    </location>
</feature>
<keyword evidence="2" id="KW-0902">Two-component regulatory system</keyword>
<dbReference type="SMART" id="SM00421">
    <property type="entry name" value="HTH_LUXR"/>
    <property type="match status" value="1"/>
</dbReference>
<organism evidence="9">
    <name type="scientific">Liagora harveyana</name>
    <dbReference type="NCBI Taxonomy" id="406718"/>
    <lineage>
        <taxon>Eukaryota</taxon>
        <taxon>Rhodophyta</taxon>
        <taxon>Florideophyceae</taxon>
        <taxon>Nemaliophycidae</taxon>
        <taxon>Nemaliales</taxon>
        <taxon>Liagoraceae</taxon>
        <taxon>Liagora</taxon>
    </lineage>
</organism>
<dbReference type="RefSeq" id="YP_009314409.1">
    <property type="nucleotide sequence ID" value="NC_031661.1"/>
</dbReference>
<dbReference type="InterPro" id="IPR039420">
    <property type="entry name" value="WalR-like"/>
</dbReference>
<accession>A0A1G4NVC7</accession>
<reference evidence="9" key="2">
    <citation type="submission" date="2016-10" db="EMBL/GenBank/DDBJ databases">
        <authorList>
            <person name="de Groot N.N."/>
        </authorList>
    </citation>
    <scope>NUCLEOTIDE SEQUENCE</scope>
</reference>
<evidence type="ECO:0000256" key="3">
    <source>
        <dbReference type="ARBA" id="ARBA00023015"/>
    </source>
</evidence>
<dbReference type="Gene3D" id="1.10.10.10">
    <property type="entry name" value="Winged helix-like DNA-binding domain superfamily/Winged helix DNA-binding domain"/>
    <property type="match status" value="1"/>
</dbReference>
<keyword evidence="9" id="KW-0934">Plastid</keyword>
<name>A0A1G4NVC7_9FLOR</name>
<evidence type="ECO:0008006" key="10">
    <source>
        <dbReference type="Google" id="ProtNLM"/>
    </source>
</evidence>
<dbReference type="Pfam" id="PF00196">
    <property type="entry name" value="GerE"/>
    <property type="match status" value="1"/>
</dbReference>
<dbReference type="GO" id="GO:0000156">
    <property type="term" value="F:phosphorelay response regulator activity"/>
    <property type="evidence" value="ECO:0007669"/>
    <property type="project" value="TreeGrafter"/>
</dbReference>
<dbReference type="InterPro" id="IPR001789">
    <property type="entry name" value="Sig_transdc_resp-reg_receiver"/>
</dbReference>
<evidence type="ECO:0000256" key="2">
    <source>
        <dbReference type="ARBA" id="ARBA00023012"/>
    </source>
</evidence>
<sequence length="210" mass="23959">MSHRILLVDDDISLLASLSSYLSEAGFYVETVNTVENAIHSLNNHLYDLVVSDIVLPKRNGYNLIQYIHDSVCLQNVPVIFLTAKGMTNDRIVGYDLGCAGYLVKPFDPAELLSMIRNVLFNRKNNNVTYKPQVFNVDLLAMLTPREQDVLYRVLKGMTNKEIAASLGLTVRNIEKYVSRLLSKTDTRNRTELAQHFYRNRYVNNNIKGE</sequence>
<reference evidence="9" key="1">
    <citation type="submission" date="2016-10" db="EMBL/GenBank/DDBJ databases">
        <title>Chloroplast genomes as a tool to resolve red algal phylogenies: a case study in the Nemaliales.</title>
        <authorList>
            <person name="Costa J.F."/>
            <person name="Lin S.M."/>
            <person name="Macaya E.C."/>
            <person name="Fernandez-Garcia C."/>
            <person name="Verbruggen H."/>
        </authorList>
    </citation>
    <scope>NUCLEOTIDE SEQUENCE</scope>
</reference>
<dbReference type="SMART" id="SM00448">
    <property type="entry name" value="REC"/>
    <property type="match status" value="1"/>
</dbReference>
<dbReference type="InterPro" id="IPR036388">
    <property type="entry name" value="WH-like_DNA-bd_sf"/>
</dbReference>
<geneLocation type="chloroplast" evidence="9"/>
<dbReference type="EMBL" id="LT622869">
    <property type="protein sequence ID" value="SCW22663.1"/>
    <property type="molecule type" value="Genomic_DNA"/>
</dbReference>
<dbReference type="PROSITE" id="PS50110">
    <property type="entry name" value="RESPONSE_REGULATORY"/>
    <property type="match status" value="1"/>
</dbReference>
<dbReference type="InterPro" id="IPR011006">
    <property type="entry name" value="CheY-like_superfamily"/>
</dbReference>
<dbReference type="SUPFAM" id="SSF46894">
    <property type="entry name" value="C-terminal effector domain of the bipartite response regulators"/>
    <property type="match status" value="1"/>
</dbReference>
<feature type="domain" description="Response regulatory" evidence="8">
    <location>
        <begin position="4"/>
        <end position="120"/>
    </location>
</feature>
<evidence type="ECO:0000259" key="8">
    <source>
        <dbReference type="PROSITE" id="PS50110"/>
    </source>
</evidence>
<dbReference type="PANTHER" id="PTHR48111:SF1">
    <property type="entry name" value="TWO-COMPONENT RESPONSE REGULATOR ORR33"/>
    <property type="match status" value="1"/>
</dbReference>
<dbReference type="AlphaFoldDB" id="A0A1G4NVC7"/>
<proteinExistence type="predicted"/>
<dbReference type="GeneID" id="29999269"/>
<dbReference type="Gene3D" id="3.40.50.2300">
    <property type="match status" value="1"/>
</dbReference>
<dbReference type="GO" id="GO:0006355">
    <property type="term" value="P:regulation of DNA-templated transcription"/>
    <property type="evidence" value="ECO:0007669"/>
    <property type="project" value="InterPro"/>
</dbReference>
<dbReference type="PRINTS" id="PR00038">
    <property type="entry name" value="HTHLUXR"/>
</dbReference>
<keyword evidence="9" id="KW-0150">Chloroplast</keyword>